<dbReference type="SMART" id="SM00347">
    <property type="entry name" value="HTH_MARR"/>
    <property type="match status" value="1"/>
</dbReference>
<feature type="domain" description="HTH marR-type" evidence="1">
    <location>
        <begin position="45"/>
        <end position="179"/>
    </location>
</feature>
<organism evidence="2 3">
    <name type="scientific">Pedobacter ginsenosidimutans</name>
    <dbReference type="NCBI Taxonomy" id="687842"/>
    <lineage>
        <taxon>Bacteria</taxon>
        <taxon>Pseudomonadati</taxon>
        <taxon>Bacteroidota</taxon>
        <taxon>Sphingobacteriia</taxon>
        <taxon>Sphingobacteriales</taxon>
        <taxon>Sphingobacteriaceae</taxon>
        <taxon>Pedobacter</taxon>
    </lineage>
</organism>
<comment type="caution">
    <text evidence="2">The sequence shown here is derived from an EMBL/GenBank/DDBJ whole genome shotgun (WGS) entry which is preliminary data.</text>
</comment>
<name>A0A0T5VLV8_9SPHI</name>
<dbReference type="SUPFAM" id="SSF46785">
    <property type="entry name" value="Winged helix' DNA-binding domain"/>
    <property type="match status" value="1"/>
</dbReference>
<dbReference type="OrthoDB" id="961069at2"/>
<dbReference type="EMBL" id="LMZQ01000013">
    <property type="protein sequence ID" value="KRT14867.1"/>
    <property type="molecule type" value="Genomic_DNA"/>
</dbReference>
<dbReference type="STRING" id="687842.ASU31_16210"/>
<dbReference type="AlphaFoldDB" id="A0A0T5VLV8"/>
<reference evidence="2 3" key="1">
    <citation type="submission" date="2015-11" db="EMBL/GenBank/DDBJ databases">
        <title>Sequence of Pedobacter ginsenosidimutans.</title>
        <authorList>
            <person name="Carson E."/>
            <person name="Keyser V."/>
            <person name="Newman J."/>
            <person name="Miller J."/>
        </authorList>
    </citation>
    <scope>NUCLEOTIDE SEQUENCE [LARGE SCALE GENOMIC DNA]</scope>
    <source>
        <strain evidence="2 3">KACC 14530</strain>
    </source>
</reference>
<dbReference type="InterPro" id="IPR036390">
    <property type="entry name" value="WH_DNA-bd_sf"/>
</dbReference>
<dbReference type="Gene3D" id="1.10.10.10">
    <property type="entry name" value="Winged helix-like DNA-binding domain superfamily/Winged helix DNA-binding domain"/>
    <property type="match status" value="1"/>
</dbReference>
<dbReference type="Pfam" id="PF13463">
    <property type="entry name" value="HTH_27"/>
    <property type="match status" value="1"/>
</dbReference>
<dbReference type="PROSITE" id="PS50995">
    <property type="entry name" value="HTH_MARR_2"/>
    <property type="match status" value="1"/>
</dbReference>
<evidence type="ECO:0000313" key="3">
    <source>
        <dbReference type="Proteomes" id="UP000051950"/>
    </source>
</evidence>
<keyword evidence="3" id="KW-1185">Reference proteome</keyword>
<proteinExistence type="predicted"/>
<protein>
    <recommendedName>
        <fullName evidence="1">HTH marR-type domain-containing protein</fullName>
    </recommendedName>
</protein>
<evidence type="ECO:0000259" key="1">
    <source>
        <dbReference type="PROSITE" id="PS50995"/>
    </source>
</evidence>
<dbReference type="InterPro" id="IPR036388">
    <property type="entry name" value="WH-like_DNA-bd_sf"/>
</dbReference>
<dbReference type="RefSeq" id="WP_057933327.1">
    <property type="nucleotide sequence ID" value="NZ_LMZQ01000013.1"/>
</dbReference>
<gene>
    <name evidence="2" type="ORF">ASU31_16210</name>
</gene>
<dbReference type="GO" id="GO:0003700">
    <property type="term" value="F:DNA-binding transcription factor activity"/>
    <property type="evidence" value="ECO:0007669"/>
    <property type="project" value="InterPro"/>
</dbReference>
<dbReference type="InterPro" id="IPR000835">
    <property type="entry name" value="HTH_MarR-typ"/>
</dbReference>
<accession>A0A0T5VLV8</accession>
<sequence>MKPLVELITAWQAFADTHRDPDVESFCCDYLSNKNQKDDPDPERDVLLSKLIGKSGSLIKTYLKLALRQIPDMEMEWFYILDTLNDHKEIRKTDVISFRLLLEPTTGIDILNRMLKAGLISERVDPADKRARLIKPTDKGIESYKKVNSLFNQVISLLFTSLNKDQKAMLILALGKLTNEHYEKIVENKTQAIGEIETFIKDSIK</sequence>
<dbReference type="Proteomes" id="UP000051950">
    <property type="component" value="Unassembled WGS sequence"/>
</dbReference>
<evidence type="ECO:0000313" key="2">
    <source>
        <dbReference type="EMBL" id="KRT14867.1"/>
    </source>
</evidence>